<feature type="transmembrane region" description="Helical" evidence="1">
    <location>
        <begin position="15"/>
        <end position="38"/>
    </location>
</feature>
<keyword evidence="1" id="KW-0472">Membrane</keyword>
<feature type="transmembrane region" description="Helical" evidence="1">
    <location>
        <begin position="157"/>
        <end position="172"/>
    </location>
</feature>
<evidence type="ECO:0000256" key="1">
    <source>
        <dbReference type="SAM" id="Phobius"/>
    </source>
</evidence>
<protein>
    <recommendedName>
        <fullName evidence="4">Glycosyltransferase RgtA/B/C/D-like domain-containing protein</fullName>
    </recommendedName>
</protein>
<feature type="transmembrane region" description="Helical" evidence="1">
    <location>
        <begin position="50"/>
        <end position="71"/>
    </location>
</feature>
<feature type="transmembrane region" description="Helical" evidence="1">
    <location>
        <begin position="110"/>
        <end position="128"/>
    </location>
</feature>
<sequence>MVNASRFPLYQKNPWFLWDFLISLLFVSALCFFFEPYWNTNDDVAMSMVAHGYGFAAVSSPTIVFSNVLWGHLVRSIPQINGVLGYSIVTLGTLVGISTAILFVLRQLGIGLLLSLFILLFILVRPVLLPQFTINAGLLAVAAIACWSLYEQQEKKYALLAGCMLAFCSYLVRNHEFLLIILIASPFLPWSKLLKDRAAQAAAIVLIIAISIATFIDYQAYQGSEWQAFTALDPARAPFTDFRADIQLNQHPEILSRHGYSTNDINLITEWFFVDPAIANPTALNAMLTELGPLAAQPNSLINGWEGIQALAHPVLLPSVVAAILLLFILPSRKLFITWVLCLMTLFTLGLLGRPGVLRVYIPVLALMLIAPFLEHSAQHTHKRLSWHLAQAVIIVAAIVNTLQIFSDSRATQQYSEAIRKNLSGFPNDTVVAWGLVFPYENVYPVLKQSESAMKYQHYSLGTDILAPFSRAFLEEKNGTGMIARLISKDGVPIIADAPLFNLLAIYCKEHFDGDLEELASQQYGHINLSWRRCNTQKTQSE</sequence>
<evidence type="ECO:0000313" key="2">
    <source>
        <dbReference type="EMBL" id="MBK1781289.1"/>
    </source>
</evidence>
<evidence type="ECO:0000313" key="3">
    <source>
        <dbReference type="Proteomes" id="UP000635316"/>
    </source>
</evidence>
<dbReference type="RefSeq" id="WP_200236042.1">
    <property type="nucleotide sequence ID" value="NZ_JAENGP010000009.1"/>
</dbReference>
<feature type="transmembrane region" description="Helical" evidence="1">
    <location>
        <begin position="335"/>
        <end position="352"/>
    </location>
</feature>
<evidence type="ECO:0008006" key="4">
    <source>
        <dbReference type="Google" id="ProtNLM"/>
    </source>
</evidence>
<keyword evidence="3" id="KW-1185">Reference proteome</keyword>
<name>A0ABS1EEP8_9BURK</name>
<keyword evidence="1" id="KW-0812">Transmembrane</keyword>
<organism evidence="2 3">
    <name type="scientific">Advenella mandrilli</name>
    <dbReference type="NCBI Taxonomy" id="2800330"/>
    <lineage>
        <taxon>Bacteria</taxon>
        <taxon>Pseudomonadati</taxon>
        <taxon>Pseudomonadota</taxon>
        <taxon>Betaproteobacteria</taxon>
        <taxon>Burkholderiales</taxon>
        <taxon>Alcaligenaceae</taxon>
    </lineage>
</organism>
<feature type="transmembrane region" description="Helical" evidence="1">
    <location>
        <begin position="178"/>
        <end position="194"/>
    </location>
</feature>
<feature type="transmembrane region" description="Helical" evidence="1">
    <location>
        <begin position="358"/>
        <end position="374"/>
    </location>
</feature>
<dbReference type="Proteomes" id="UP000635316">
    <property type="component" value="Unassembled WGS sequence"/>
</dbReference>
<feature type="transmembrane region" description="Helical" evidence="1">
    <location>
        <begin position="201"/>
        <end position="221"/>
    </location>
</feature>
<dbReference type="EMBL" id="JAENGP010000009">
    <property type="protein sequence ID" value="MBK1781289.1"/>
    <property type="molecule type" value="Genomic_DNA"/>
</dbReference>
<reference evidence="2 3" key="1">
    <citation type="submission" date="2020-12" db="EMBL/GenBank/DDBJ databases">
        <authorList>
            <person name="Lu T."/>
            <person name="Wang Q."/>
            <person name="Han X."/>
        </authorList>
    </citation>
    <scope>NUCLEOTIDE SEQUENCE [LARGE SCALE GENOMIC DNA]</scope>
    <source>
        <strain evidence="2 3">WQ 585</strain>
    </source>
</reference>
<proteinExistence type="predicted"/>
<keyword evidence="1" id="KW-1133">Transmembrane helix</keyword>
<feature type="transmembrane region" description="Helical" evidence="1">
    <location>
        <begin position="386"/>
        <end position="406"/>
    </location>
</feature>
<accession>A0ABS1EEP8</accession>
<feature type="transmembrane region" description="Helical" evidence="1">
    <location>
        <begin position="310"/>
        <end position="330"/>
    </location>
</feature>
<gene>
    <name evidence="2" type="ORF">JHL22_08670</name>
</gene>
<feature type="transmembrane region" description="Helical" evidence="1">
    <location>
        <begin position="134"/>
        <end position="150"/>
    </location>
</feature>
<comment type="caution">
    <text evidence="2">The sequence shown here is derived from an EMBL/GenBank/DDBJ whole genome shotgun (WGS) entry which is preliminary data.</text>
</comment>
<feature type="transmembrane region" description="Helical" evidence="1">
    <location>
        <begin position="83"/>
        <end position="105"/>
    </location>
</feature>